<proteinExistence type="predicted"/>
<evidence type="ECO:0000313" key="5">
    <source>
        <dbReference type="EMBL" id="PWW06535.1"/>
    </source>
</evidence>
<dbReference type="AlphaFoldDB" id="A0A2V2Z0H7"/>
<reference evidence="5 6" key="1">
    <citation type="submission" date="2018-05" db="EMBL/GenBank/DDBJ databases">
        <title>Genomic Encyclopedia of Type Strains, Phase III (KMG-III): the genomes of soil and plant-associated and newly described type strains.</title>
        <authorList>
            <person name="Whitman W."/>
        </authorList>
    </citation>
    <scope>NUCLEOTIDE SEQUENCE [LARGE SCALE GENOMIC DNA]</scope>
    <source>
        <strain evidence="5 6">CECT 5696</strain>
    </source>
</reference>
<feature type="chain" id="PRO_5039279180" evidence="3">
    <location>
        <begin position="27"/>
        <end position="350"/>
    </location>
</feature>
<dbReference type="Pfam" id="PF14257">
    <property type="entry name" value="DUF4349"/>
    <property type="match status" value="1"/>
</dbReference>
<keyword evidence="2" id="KW-1133">Transmembrane helix</keyword>
<keyword evidence="2" id="KW-0812">Transmembrane</keyword>
<evidence type="ECO:0000313" key="6">
    <source>
        <dbReference type="Proteomes" id="UP000246635"/>
    </source>
</evidence>
<keyword evidence="6" id="KW-1185">Reference proteome</keyword>
<feature type="compositionally biased region" description="Low complexity" evidence="1">
    <location>
        <begin position="65"/>
        <end position="78"/>
    </location>
</feature>
<name>A0A2V2Z0H7_9BACL</name>
<feature type="domain" description="DUF4349" evidence="4">
    <location>
        <begin position="96"/>
        <end position="311"/>
    </location>
</feature>
<dbReference type="EMBL" id="QGTQ01000003">
    <property type="protein sequence ID" value="PWW06535.1"/>
    <property type="molecule type" value="Genomic_DNA"/>
</dbReference>
<dbReference type="PROSITE" id="PS51257">
    <property type="entry name" value="PROKAR_LIPOPROTEIN"/>
    <property type="match status" value="1"/>
</dbReference>
<keyword evidence="3" id="KW-0732">Signal</keyword>
<evidence type="ECO:0000256" key="3">
    <source>
        <dbReference type="SAM" id="SignalP"/>
    </source>
</evidence>
<dbReference type="RefSeq" id="WP_110043201.1">
    <property type="nucleotide sequence ID" value="NZ_CP054612.1"/>
</dbReference>
<gene>
    <name evidence="5" type="ORF">DFQ01_103439</name>
</gene>
<feature type="signal peptide" evidence="3">
    <location>
        <begin position="1"/>
        <end position="26"/>
    </location>
</feature>
<dbReference type="Proteomes" id="UP000246635">
    <property type="component" value="Unassembled WGS sequence"/>
</dbReference>
<dbReference type="OrthoDB" id="5381491at2"/>
<feature type="region of interest" description="Disordered" evidence="1">
    <location>
        <begin position="320"/>
        <end position="350"/>
    </location>
</feature>
<feature type="region of interest" description="Disordered" evidence="1">
    <location>
        <begin position="65"/>
        <end position="88"/>
    </location>
</feature>
<feature type="compositionally biased region" description="Polar residues" evidence="1">
    <location>
        <begin position="327"/>
        <end position="340"/>
    </location>
</feature>
<feature type="transmembrane region" description="Helical" evidence="2">
    <location>
        <begin position="289"/>
        <end position="314"/>
    </location>
</feature>
<sequence length="350" mass="38169">MRTERKRFASKIGVWLAIIMLTASLAACSSSQDSSKSEATAATEAPMSKADSKVVDGFRTSNTTTAETADADTAAAETSQTSSGIADTSTQTDFNRQVIYTADLRMQVKDFANARNTIDKLITNSGGFLLSFTEDQSSNEMSGSFKIKVPANGFNTFIDAIDKMPDKKLSKSINGEDVTEEYADLTARLKAKEVAEARLLAFMESAKTSKDLVAFSNELAQVQEDIERIKGRMRYIDQNVQYSTINIKMYQTLNGDSSEVSLDVQPSLMKKAGNALNKSADMLVELGKAIVIVAAFLVPLLPVIGVIIFIIYIVNRRKKRTKPAPSPTSQQNDQTATSDDLNPPTDDQHT</sequence>
<organism evidence="5 6">
    <name type="scientific">Paenibacillus cellulosilyticus</name>
    <dbReference type="NCBI Taxonomy" id="375489"/>
    <lineage>
        <taxon>Bacteria</taxon>
        <taxon>Bacillati</taxon>
        <taxon>Bacillota</taxon>
        <taxon>Bacilli</taxon>
        <taxon>Bacillales</taxon>
        <taxon>Paenibacillaceae</taxon>
        <taxon>Paenibacillus</taxon>
    </lineage>
</organism>
<evidence type="ECO:0000256" key="1">
    <source>
        <dbReference type="SAM" id="MobiDB-lite"/>
    </source>
</evidence>
<accession>A0A2V2Z0H7</accession>
<dbReference type="InterPro" id="IPR025645">
    <property type="entry name" value="DUF4349"/>
</dbReference>
<feature type="compositionally biased region" description="Polar residues" evidence="1">
    <location>
        <begin position="79"/>
        <end position="88"/>
    </location>
</feature>
<keyword evidence="2" id="KW-0472">Membrane</keyword>
<comment type="caution">
    <text evidence="5">The sequence shown here is derived from an EMBL/GenBank/DDBJ whole genome shotgun (WGS) entry which is preliminary data.</text>
</comment>
<protein>
    <submittedName>
        <fullName evidence="5">Uncharacterized protein DUF4349</fullName>
    </submittedName>
</protein>
<evidence type="ECO:0000259" key="4">
    <source>
        <dbReference type="Pfam" id="PF14257"/>
    </source>
</evidence>
<feature type="region of interest" description="Disordered" evidence="1">
    <location>
        <begin position="37"/>
        <end position="56"/>
    </location>
</feature>
<evidence type="ECO:0000256" key="2">
    <source>
        <dbReference type="SAM" id="Phobius"/>
    </source>
</evidence>